<reference evidence="3" key="1">
    <citation type="journal article" date="2019" name="PLoS Negl. Trop. Dis.">
        <title>Revisiting the worldwide diversity of Leptospira species in the environment.</title>
        <authorList>
            <person name="Vincent A.T."/>
            <person name="Schiettekatte O."/>
            <person name="Bourhy P."/>
            <person name="Veyrier F.J."/>
            <person name="Picardeau M."/>
        </authorList>
    </citation>
    <scope>NUCLEOTIDE SEQUENCE [LARGE SCALE GENOMIC DNA]</scope>
    <source>
        <strain evidence="3">201800287</strain>
    </source>
</reference>
<dbReference type="InterPro" id="IPR043519">
    <property type="entry name" value="NT_sf"/>
</dbReference>
<dbReference type="PANTHER" id="PTHR41773:SF1">
    <property type="entry name" value="RELA_SPOT DOMAIN-CONTAINING PROTEIN"/>
    <property type="match status" value="1"/>
</dbReference>
<evidence type="ECO:0000313" key="4">
    <source>
        <dbReference type="Proteomes" id="UP000298009"/>
    </source>
</evidence>
<dbReference type="Proteomes" id="UP000298009">
    <property type="component" value="Unassembled WGS sequence"/>
</dbReference>
<dbReference type="GO" id="GO:0016301">
    <property type="term" value="F:kinase activity"/>
    <property type="evidence" value="ECO:0007669"/>
    <property type="project" value="UniProtKB-KW"/>
</dbReference>
<dbReference type="PANTHER" id="PTHR41773">
    <property type="entry name" value="GTP PYROPHOSPHATASE-RELATED"/>
    <property type="match status" value="1"/>
</dbReference>
<keyword evidence="3" id="KW-0418">Kinase</keyword>
<keyword evidence="1" id="KW-0175">Coiled coil</keyword>
<dbReference type="Pfam" id="PF04607">
    <property type="entry name" value="RelA_SpoT"/>
    <property type="match status" value="1"/>
</dbReference>
<dbReference type="Gene3D" id="3.30.460.10">
    <property type="entry name" value="Beta Polymerase, domain 2"/>
    <property type="match status" value="1"/>
</dbReference>
<dbReference type="GO" id="GO:0015969">
    <property type="term" value="P:guanosine tetraphosphate metabolic process"/>
    <property type="evidence" value="ECO:0007669"/>
    <property type="project" value="InterPro"/>
</dbReference>
<dbReference type="InterPro" id="IPR007685">
    <property type="entry name" value="RelA_SpoT"/>
</dbReference>
<dbReference type="OrthoDB" id="9801824at2"/>
<proteinExistence type="predicted"/>
<dbReference type="RefSeq" id="WP_135599693.1">
    <property type="nucleotide sequence ID" value="NZ_RQFK01000006.1"/>
</dbReference>
<protein>
    <submittedName>
        <fullName evidence="3">GTP pyrophosphokinase</fullName>
    </submittedName>
</protein>
<evidence type="ECO:0000313" key="3">
    <source>
        <dbReference type="EMBL" id="TGK89241.1"/>
    </source>
</evidence>
<dbReference type="SUPFAM" id="SSF81301">
    <property type="entry name" value="Nucleotidyltransferase"/>
    <property type="match status" value="1"/>
</dbReference>
<comment type="caution">
    <text evidence="3">The sequence shown here is derived from an EMBL/GenBank/DDBJ whole genome shotgun (WGS) entry which is preliminary data.</text>
</comment>
<keyword evidence="4" id="KW-1185">Reference proteome</keyword>
<accession>A0A4R9IJC1</accession>
<dbReference type="SMART" id="SM00954">
    <property type="entry name" value="RelA_SpoT"/>
    <property type="match status" value="1"/>
</dbReference>
<dbReference type="EMBL" id="RQFK01000006">
    <property type="protein sequence ID" value="TGK89241.1"/>
    <property type="molecule type" value="Genomic_DNA"/>
</dbReference>
<evidence type="ECO:0000256" key="1">
    <source>
        <dbReference type="SAM" id="Coils"/>
    </source>
</evidence>
<sequence length="314" mass="37559">MELHDFCTQFNIQLSEFKKNEDWNSLLKIKADYQSFIQNIEPISSMVTNSLQKVPNVKYVKCRIKDPAHLMEKIYRKNKESVFQKINIRNYKNSVTDLIGVRVLHLFKDDWKNIHDFITKTWELKEKPIAYVREGDNTSIYKKNKLKIMEHPRAYRSIHYVIKCQPNKVVHNVEIQVRTIFEEAWSEIDHSMKYPYDLNNKIIAPYLIMFNRLAGSADEMGSYVKFLKNQIIELENNHKNEISNLQTKIDNMEIKQADKSKLKKELELMRNIKYISTNNKIDRSQYYDYIAKYPINAILNKEVRISIKRKRKNK</sequence>
<feature type="coiled-coil region" evidence="1">
    <location>
        <begin position="224"/>
        <end position="272"/>
    </location>
</feature>
<dbReference type="CDD" id="cd05399">
    <property type="entry name" value="NT_Rel-Spo_like"/>
    <property type="match status" value="1"/>
</dbReference>
<dbReference type="AlphaFoldDB" id="A0A4R9IJC1"/>
<evidence type="ECO:0000259" key="2">
    <source>
        <dbReference type="SMART" id="SM00954"/>
    </source>
</evidence>
<organism evidence="3 4">
    <name type="scientific">Leptospira noumeaensis</name>
    <dbReference type="NCBI Taxonomy" id="2484964"/>
    <lineage>
        <taxon>Bacteria</taxon>
        <taxon>Pseudomonadati</taxon>
        <taxon>Spirochaetota</taxon>
        <taxon>Spirochaetia</taxon>
        <taxon>Leptospirales</taxon>
        <taxon>Leptospiraceae</taxon>
        <taxon>Leptospira</taxon>
    </lineage>
</organism>
<gene>
    <name evidence="3" type="ORF">EHQ24_00105</name>
</gene>
<keyword evidence="3" id="KW-0808">Transferase</keyword>
<feature type="domain" description="RelA/SpoT" evidence="2">
    <location>
        <begin position="62"/>
        <end position="200"/>
    </location>
</feature>
<name>A0A4R9IJC1_9LEPT</name>